<dbReference type="EMBL" id="JBELPZ010000009">
    <property type="protein sequence ID" value="MFL9844744.1"/>
    <property type="molecule type" value="Genomic_DNA"/>
</dbReference>
<feature type="domain" description="N-terminal" evidence="2">
    <location>
        <begin position="57"/>
        <end position="108"/>
    </location>
</feature>
<feature type="compositionally biased region" description="Low complexity" evidence="1">
    <location>
        <begin position="1"/>
        <end position="10"/>
    </location>
</feature>
<dbReference type="Pfam" id="PF08401">
    <property type="entry name" value="ArdcN"/>
    <property type="match status" value="1"/>
</dbReference>
<gene>
    <name evidence="3" type="ORF">ABS766_09980</name>
</gene>
<organism evidence="3 4">
    <name type="scientific">Flavobacterium rhizosphaerae</name>
    <dbReference type="NCBI Taxonomy" id="3163298"/>
    <lineage>
        <taxon>Bacteria</taxon>
        <taxon>Pseudomonadati</taxon>
        <taxon>Bacteroidota</taxon>
        <taxon>Flavobacteriia</taxon>
        <taxon>Flavobacteriales</taxon>
        <taxon>Flavobacteriaceae</taxon>
        <taxon>Flavobacterium</taxon>
    </lineage>
</organism>
<feature type="region of interest" description="Disordered" evidence="1">
    <location>
        <begin position="1"/>
        <end position="21"/>
    </location>
</feature>
<sequence>MTATAAPTTKTRAEQHKEKRQKLIELSQEAREIQKEELSDMSINEILVNVFYRDADNTEFNTFNQWKEKGMKIKKGAKAFLVWGKKKEGKGAEKQQEQREQEAETYEYFPLCYLFSNNQVEPNND</sequence>
<reference evidence="3 4" key="1">
    <citation type="submission" date="2024-06" db="EMBL/GenBank/DDBJ databases">
        <authorList>
            <person name="Kaempfer P."/>
            <person name="Viver T."/>
        </authorList>
    </citation>
    <scope>NUCLEOTIDE SEQUENCE [LARGE SCALE GENOMIC DNA]</scope>
    <source>
        <strain evidence="3 4">ST-119</strain>
    </source>
</reference>
<dbReference type="Proteomes" id="UP001629156">
    <property type="component" value="Unassembled WGS sequence"/>
</dbReference>
<dbReference type="RefSeq" id="WP_408085001.1">
    <property type="nucleotide sequence ID" value="NZ_JBELPZ010000009.1"/>
</dbReference>
<dbReference type="InterPro" id="IPR013610">
    <property type="entry name" value="ArdC_N"/>
</dbReference>
<proteinExistence type="predicted"/>
<evidence type="ECO:0000259" key="2">
    <source>
        <dbReference type="Pfam" id="PF08401"/>
    </source>
</evidence>
<accession>A0ABW8YXE4</accession>
<keyword evidence="4" id="KW-1185">Reference proteome</keyword>
<evidence type="ECO:0000256" key="1">
    <source>
        <dbReference type="SAM" id="MobiDB-lite"/>
    </source>
</evidence>
<feature type="compositionally biased region" description="Basic and acidic residues" evidence="1">
    <location>
        <begin position="11"/>
        <end position="21"/>
    </location>
</feature>
<name>A0ABW8YXE4_9FLAO</name>
<comment type="caution">
    <text evidence="3">The sequence shown here is derived from an EMBL/GenBank/DDBJ whole genome shotgun (WGS) entry which is preliminary data.</text>
</comment>
<evidence type="ECO:0000313" key="3">
    <source>
        <dbReference type="EMBL" id="MFL9844744.1"/>
    </source>
</evidence>
<protein>
    <submittedName>
        <fullName evidence="3">ArdC-like ssDNA-binding domain-containing protein</fullName>
    </submittedName>
</protein>
<evidence type="ECO:0000313" key="4">
    <source>
        <dbReference type="Proteomes" id="UP001629156"/>
    </source>
</evidence>